<evidence type="ECO:0000256" key="7">
    <source>
        <dbReference type="ARBA" id="ARBA00023315"/>
    </source>
</evidence>
<organism evidence="11 12">
    <name type="scientific">Saezia sanguinis</name>
    <dbReference type="NCBI Taxonomy" id="1965230"/>
    <lineage>
        <taxon>Bacteria</taxon>
        <taxon>Pseudomonadati</taxon>
        <taxon>Pseudomonadota</taxon>
        <taxon>Betaproteobacteria</taxon>
        <taxon>Burkholderiales</taxon>
        <taxon>Saeziaceae</taxon>
        <taxon>Saezia</taxon>
    </lineage>
</organism>
<keyword evidence="2" id="KW-1003">Cell membrane</keyword>
<dbReference type="PANTHER" id="PTHR23028">
    <property type="entry name" value="ACETYLTRANSFERASE"/>
    <property type="match status" value="1"/>
</dbReference>
<keyword evidence="7 11" id="KW-0012">Acyltransferase</keyword>
<dbReference type="EC" id="2.3.1.-" evidence="11"/>
<feature type="transmembrane region" description="Helical" evidence="8">
    <location>
        <begin position="161"/>
        <end position="182"/>
    </location>
</feature>
<evidence type="ECO:0000313" key="12">
    <source>
        <dbReference type="Proteomes" id="UP000286947"/>
    </source>
</evidence>
<sequence>MTYKPEIDGLRAVAVLLVLLCHMQLGAPGGFIGVDVFFVISGFLITSIVVGGMTQGKFSFWNFYGRRFVRLYPALIVVTLLTLLAGILLTDPVTLENLSRSGRYAITSTSNIFFRDHLGYFAIAAQKQPFLHTWSLGVEWQFYLVWPVIIWLVLKFSKKMAWLVAVLALITIGSVAASQWAISHDPKGAYYLMHFRAFELGIGALLVFVYEKQASMLTSVSLMIAGMAAIICSAFFYSPATPFPGIAALLPCLGAAACIYGGKGFVAGNILRCAPVVYIGKISYSVYLVHWPLLVLYTYYVYRDIRITEKIMLVLVSLLLGALVYRLVEQRINWKRLANKKAGCAVMMALVVASTGAMLYTGKYGEGLPWRAATPELQNASYLTWGGKGFAFTTPLGNPQGHELGIIAGDSFAGSLSIGVNAALQDSGQMIQQITYPGCVISEIDASTQVTQECRVTSAQAIDRARTQGLPLILVQAWGTSVTLDERNVAILSDYRTRESYTQFIENNLNDIRAKIGHQPLILVASVPYRRWGEDEKECLMRPALATRNCLQQLEPYPPRQTPVAEFNDFLKNYADTHEQVYYIDPAPALCPGGMCNAMRNAMLYNDGFHLSAYGSVEAGAYIVQEIRRILNTPATPEPSAQPSNDV</sequence>
<feature type="transmembrane region" description="Helical" evidence="8">
    <location>
        <begin position="36"/>
        <end position="56"/>
    </location>
</feature>
<dbReference type="GO" id="GO:0016747">
    <property type="term" value="F:acyltransferase activity, transferring groups other than amino-acyl groups"/>
    <property type="evidence" value="ECO:0007669"/>
    <property type="project" value="InterPro"/>
</dbReference>
<feature type="transmembrane region" description="Helical" evidence="8">
    <location>
        <begin position="217"/>
        <end position="237"/>
    </location>
</feature>
<evidence type="ECO:0000256" key="5">
    <source>
        <dbReference type="ARBA" id="ARBA00022989"/>
    </source>
</evidence>
<evidence type="ECO:0000313" key="11">
    <source>
        <dbReference type="EMBL" id="RUS65638.1"/>
    </source>
</evidence>
<keyword evidence="12" id="KW-1185">Reference proteome</keyword>
<dbReference type="GO" id="GO:0005886">
    <property type="term" value="C:plasma membrane"/>
    <property type="evidence" value="ECO:0007669"/>
    <property type="project" value="UniProtKB-SubCell"/>
</dbReference>
<evidence type="ECO:0000256" key="3">
    <source>
        <dbReference type="ARBA" id="ARBA00022679"/>
    </source>
</evidence>
<dbReference type="GO" id="GO:0016788">
    <property type="term" value="F:hydrolase activity, acting on ester bonds"/>
    <property type="evidence" value="ECO:0007669"/>
    <property type="project" value="UniProtKB-ARBA"/>
</dbReference>
<comment type="caution">
    <text evidence="11">The sequence shown here is derived from an EMBL/GenBank/DDBJ whole genome shotgun (WGS) entry which is preliminary data.</text>
</comment>
<dbReference type="Pfam" id="PF19040">
    <property type="entry name" value="SGNH"/>
    <property type="match status" value="1"/>
</dbReference>
<feature type="transmembrane region" description="Helical" evidence="8">
    <location>
        <begin position="68"/>
        <end position="89"/>
    </location>
</feature>
<keyword evidence="5 8" id="KW-1133">Transmembrane helix</keyword>
<name>A0A433SA74_9BURK</name>
<dbReference type="InterPro" id="IPR050879">
    <property type="entry name" value="Acyltransferase_3"/>
</dbReference>
<feature type="transmembrane region" description="Helical" evidence="8">
    <location>
        <begin position="188"/>
        <end position="210"/>
    </location>
</feature>
<gene>
    <name evidence="11" type="primary">oatA_7</name>
    <name evidence="11" type="ORF">CUZ56_02724</name>
</gene>
<dbReference type="AlphaFoldDB" id="A0A433SA74"/>
<keyword evidence="3 11" id="KW-0808">Transferase</keyword>
<reference evidence="11 12" key="1">
    <citation type="submission" date="2018-01" db="EMBL/GenBank/DDBJ databases">
        <title>Saezia sanguinis gen. nov., sp. nov., in the order Burkholderiales isolated from human blood.</title>
        <authorList>
            <person name="Medina-Pascual M.J."/>
            <person name="Valdezate S."/>
            <person name="Monzon S."/>
            <person name="Cuesta I."/>
            <person name="Carrasco G."/>
            <person name="Villalon P."/>
            <person name="Saez-Nieto J.A."/>
        </authorList>
    </citation>
    <scope>NUCLEOTIDE SEQUENCE [LARGE SCALE GENOMIC DNA]</scope>
    <source>
        <strain evidence="11 12">CNM695-12</strain>
    </source>
</reference>
<comment type="subcellular location">
    <subcellularLocation>
        <location evidence="1">Cell membrane</location>
        <topology evidence="1">Multi-pass membrane protein</topology>
    </subcellularLocation>
</comment>
<dbReference type="Pfam" id="PF01757">
    <property type="entry name" value="Acyl_transf_3"/>
    <property type="match status" value="1"/>
</dbReference>
<feature type="transmembrane region" description="Helical" evidence="8">
    <location>
        <begin position="134"/>
        <end position="154"/>
    </location>
</feature>
<feature type="transmembrane region" description="Helical" evidence="8">
    <location>
        <begin position="311"/>
        <end position="328"/>
    </location>
</feature>
<feature type="transmembrane region" description="Helical" evidence="8">
    <location>
        <begin position="340"/>
        <end position="360"/>
    </location>
</feature>
<feature type="transmembrane region" description="Helical" evidence="8">
    <location>
        <begin position="243"/>
        <end position="266"/>
    </location>
</feature>
<evidence type="ECO:0000259" key="10">
    <source>
        <dbReference type="Pfam" id="PF19040"/>
    </source>
</evidence>
<protein>
    <submittedName>
        <fullName evidence="11">O-acetyltransferase OatA</fullName>
        <ecNumber evidence="11">2.3.1.-</ecNumber>
    </submittedName>
</protein>
<dbReference type="InterPro" id="IPR043968">
    <property type="entry name" value="SGNH"/>
</dbReference>
<evidence type="ECO:0000256" key="1">
    <source>
        <dbReference type="ARBA" id="ARBA00004651"/>
    </source>
</evidence>
<dbReference type="EMBL" id="PQSP01000010">
    <property type="protein sequence ID" value="RUS65638.1"/>
    <property type="molecule type" value="Genomic_DNA"/>
</dbReference>
<evidence type="ECO:0000256" key="2">
    <source>
        <dbReference type="ARBA" id="ARBA00022475"/>
    </source>
</evidence>
<dbReference type="SUPFAM" id="SSF52266">
    <property type="entry name" value="SGNH hydrolase"/>
    <property type="match status" value="1"/>
</dbReference>
<keyword evidence="6 8" id="KW-0472">Membrane</keyword>
<dbReference type="GO" id="GO:0009103">
    <property type="term" value="P:lipopolysaccharide biosynthetic process"/>
    <property type="evidence" value="ECO:0007669"/>
    <property type="project" value="TreeGrafter"/>
</dbReference>
<evidence type="ECO:0000256" key="8">
    <source>
        <dbReference type="SAM" id="Phobius"/>
    </source>
</evidence>
<evidence type="ECO:0000256" key="4">
    <source>
        <dbReference type="ARBA" id="ARBA00022692"/>
    </source>
</evidence>
<dbReference type="PANTHER" id="PTHR23028:SF53">
    <property type="entry name" value="ACYL_TRANSF_3 DOMAIN-CONTAINING PROTEIN"/>
    <property type="match status" value="1"/>
</dbReference>
<feature type="transmembrane region" description="Helical" evidence="8">
    <location>
        <begin position="278"/>
        <end position="299"/>
    </location>
</feature>
<feature type="domain" description="SGNH" evidence="10">
    <location>
        <begin position="396"/>
        <end position="619"/>
    </location>
</feature>
<feature type="domain" description="Acyltransferase 3" evidence="9">
    <location>
        <begin position="6"/>
        <end position="324"/>
    </location>
</feature>
<proteinExistence type="predicted"/>
<dbReference type="RefSeq" id="WP_126980891.1">
    <property type="nucleotide sequence ID" value="NZ_PQSP01000010.1"/>
</dbReference>
<evidence type="ECO:0000259" key="9">
    <source>
        <dbReference type="Pfam" id="PF01757"/>
    </source>
</evidence>
<dbReference type="InterPro" id="IPR036514">
    <property type="entry name" value="SGNH_hydro_sf"/>
</dbReference>
<keyword evidence="4 8" id="KW-0812">Transmembrane</keyword>
<dbReference type="Gene3D" id="3.40.50.1110">
    <property type="entry name" value="SGNH hydrolase"/>
    <property type="match status" value="1"/>
</dbReference>
<dbReference type="InterPro" id="IPR002656">
    <property type="entry name" value="Acyl_transf_3_dom"/>
</dbReference>
<accession>A0A433SA74</accession>
<dbReference type="OrthoDB" id="9814807at2"/>
<evidence type="ECO:0000256" key="6">
    <source>
        <dbReference type="ARBA" id="ARBA00023136"/>
    </source>
</evidence>
<dbReference type="Proteomes" id="UP000286947">
    <property type="component" value="Unassembled WGS sequence"/>
</dbReference>